<feature type="non-terminal residue" evidence="3">
    <location>
        <position position="985"/>
    </location>
</feature>
<keyword evidence="2" id="KW-1133">Transmembrane helix</keyword>
<dbReference type="AlphaFoldDB" id="A0A0G1V0Y0"/>
<keyword evidence="2" id="KW-0812">Transmembrane</keyword>
<dbReference type="STRING" id="1618364.UX86_C0021G0001"/>
<evidence type="ECO:0000313" key="4">
    <source>
        <dbReference type="Proteomes" id="UP000034502"/>
    </source>
</evidence>
<feature type="transmembrane region" description="Helical" evidence="2">
    <location>
        <begin position="95"/>
        <end position="115"/>
    </location>
</feature>
<dbReference type="Proteomes" id="UP000034502">
    <property type="component" value="Unassembled WGS sequence"/>
</dbReference>
<proteinExistence type="predicted"/>
<comment type="caution">
    <text evidence="3">The sequence shown here is derived from an EMBL/GenBank/DDBJ whole genome shotgun (WGS) entry which is preliminary data.</text>
</comment>
<evidence type="ECO:0000256" key="2">
    <source>
        <dbReference type="SAM" id="Phobius"/>
    </source>
</evidence>
<keyword evidence="2" id="KW-0472">Membrane</keyword>
<feature type="region of interest" description="Disordered" evidence="1">
    <location>
        <begin position="197"/>
        <end position="224"/>
    </location>
</feature>
<dbReference type="EMBL" id="LCNU01000021">
    <property type="protein sequence ID" value="KKU63590.1"/>
    <property type="molecule type" value="Genomic_DNA"/>
</dbReference>
<gene>
    <name evidence="3" type="ORF">UX86_C0021G0001</name>
</gene>
<evidence type="ECO:0000256" key="1">
    <source>
        <dbReference type="SAM" id="MobiDB-lite"/>
    </source>
</evidence>
<organism evidence="3 4">
    <name type="scientific">Candidatus Amesbacteria bacterium GW2011_GWC1_47_15</name>
    <dbReference type="NCBI Taxonomy" id="1618364"/>
    <lineage>
        <taxon>Bacteria</taxon>
        <taxon>Candidatus Amesiibacteriota</taxon>
    </lineage>
</organism>
<name>A0A0G1V0Y0_9BACT</name>
<evidence type="ECO:0000313" key="3">
    <source>
        <dbReference type="EMBL" id="KKU63590.1"/>
    </source>
</evidence>
<sequence length="985" mass="108760">MKKAQEVKYGLVELEAKIKKCNAEKQRIYDYLQGLKEKWIEREISYADYERIVNEKRNGKNIREWIEYYDWYIEECEKRKKSLNRERKKSAAKKITGFIVLFILFATAIMILLSYQPSVFFAPPAKIYTDNLSLIFENSQEYIWNVENYGELASVRISGFVEGNGTARIYLEDRLVLDSAELEVSRTNSITGFDISEFNDSNSTSGEEENASTALPGPENDAQANASLPLEENMSLIEENLTEEQNITIEIPVKEFFEYCAGTCGLSGLGLNKTSYTLRIEIEGDAKLNLNSVTYEISKEIETKEISPKIIKNEEKTSRGKRVRISSETEIQNAEISSDIPESWNIRKASSLTVYWVEENNYIDFFASDNDNDGKIDKINWTAPHLSNQTFDIIVITQAEHLDSNKNFLSDIFPEIEKLDGIWSETIFDNEYVRVLFEKNLTSDRDITLYPRIISGKPKIEIYEAGGTEIIAEFEILNSDEYNKILLGGLAGEQDSFDLKIVGGKVEIDYIIDPAAEPGAGVELRPQTCYAQDIQKSANVFLDPCDGFYPNSNCDSGGDYISCADNILEIHAAERRYGGIKSEYFNPSITNCGAITKVEICYASWLPLGQAANQWECTIAVDNDKDNTWQPVTTSCNVGSAPVVCTDISDLEDWACNNFFGAGTMRAEAKAQARKIAGRGITLDYSIDALYYRLSYSETNLPPTIVSVIPTDPVSLIAGGTADIFVQFTAEDSNGASDLIEASAHASFTKTGEVQRDSVSCVGGAPSGNQITYTCSVPMEYYDAAGMWGVTVSVGDAAGAQATDSSKTFIVNLLQDILITSGSPINFGTVIPGTQVVAPVVEVTNTGNYEGTIDVTAYDLIGPATIFTENFRAAGSNEASSVCTTGDQLQSASATTITSTTLLRGDGISKDNTETLSFCLDVPSDIIPGTYTATGGNAWKISVLVFVLFAKKKRKKKDRMGEALKLVAEELKEKYSEGKERIAKG</sequence>
<protein>
    <submittedName>
        <fullName evidence="3">Uncharacterized protein</fullName>
    </submittedName>
</protein>
<feature type="transmembrane region" description="Helical" evidence="2">
    <location>
        <begin position="931"/>
        <end position="950"/>
    </location>
</feature>
<accession>A0A0G1V0Y0</accession>
<reference evidence="3 4" key="1">
    <citation type="journal article" date="2015" name="Nature">
        <title>rRNA introns, odd ribosomes, and small enigmatic genomes across a large radiation of phyla.</title>
        <authorList>
            <person name="Brown C.T."/>
            <person name="Hug L.A."/>
            <person name="Thomas B.C."/>
            <person name="Sharon I."/>
            <person name="Castelle C.J."/>
            <person name="Singh A."/>
            <person name="Wilkins M.J."/>
            <person name="Williams K.H."/>
            <person name="Banfield J.F."/>
        </authorList>
    </citation>
    <scope>NUCLEOTIDE SEQUENCE [LARGE SCALE GENOMIC DNA]</scope>
</reference>